<dbReference type="GO" id="GO:0003677">
    <property type="term" value="F:DNA binding"/>
    <property type="evidence" value="ECO:0007669"/>
    <property type="project" value="UniProtKB-KW"/>
</dbReference>
<dbReference type="EMBL" id="CP069483">
    <property type="protein sequence ID" value="QRO80728.1"/>
    <property type="molecule type" value="Genomic_DNA"/>
</dbReference>
<keyword evidence="4" id="KW-0010">Activator</keyword>
<dbReference type="InterPro" id="IPR036390">
    <property type="entry name" value="WH_DNA-bd_sf"/>
</dbReference>
<dbReference type="RefSeq" id="WP_045552309.1">
    <property type="nucleotide sequence ID" value="NZ_CABVPR010000029.1"/>
</dbReference>
<dbReference type="SUPFAM" id="SSF53850">
    <property type="entry name" value="Periplasmic binding protein-like II"/>
    <property type="match status" value="1"/>
</dbReference>
<dbReference type="InterPro" id="IPR005119">
    <property type="entry name" value="LysR_subst-bd"/>
</dbReference>
<evidence type="ECO:0000259" key="6">
    <source>
        <dbReference type="PROSITE" id="PS50931"/>
    </source>
</evidence>
<evidence type="ECO:0000256" key="3">
    <source>
        <dbReference type="ARBA" id="ARBA00023125"/>
    </source>
</evidence>
<gene>
    <name evidence="7" type="ORF">I6K02_18225</name>
</gene>
<name>A0A892IEX6_9BURK</name>
<evidence type="ECO:0000313" key="7">
    <source>
        <dbReference type="EMBL" id="QRO80728.1"/>
    </source>
</evidence>
<keyword evidence="8" id="KW-1185">Reference proteome</keyword>
<dbReference type="Gene3D" id="3.40.190.290">
    <property type="match status" value="1"/>
</dbReference>
<dbReference type="GO" id="GO:0003700">
    <property type="term" value="F:DNA-binding transcription factor activity"/>
    <property type="evidence" value="ECO:0007669"/>
    <property type="project" value="InterPro"/>
</dbReference>
<accession>A0A892IEX6</accession>
<sequence length="312" mass="34437">MDLRQLRYFVKVVECANVTRASEMLHVAQPAVSQQIRNLESEMGMLLLDRSSQGVTPTAAGLTLHRHALQLLREADRTRELLRQDAETPQGKVTVGLPSSTSRVLAMPLALAVRARYPGIVLELMEVPSAELPEAISSGRIDVAIVADAVQARGIKTEYLLSEALYLFARQEFDLRREPIRVTDLSQMPLVLPSAPNSIRTRVELALRERGLACHVVLEASSAALLFSAVAAKIGVTVLPWSAAHAELDRNTLKLVRINNRHFKRDLSLCWRDTPLLSNAVVKVKATMMEMAGLLSERTKGEVVRKARQGQG</sequence>
<evidence type="ECO:0000256" key="2">
    <source>
        <dbReference type="ARBA" id="ARBA00023015"/>
    </source>
</evidence>
<keyword evidence="2" id="KW-0805">Transcription regulation</keyword>
<dbReference type="FunFam" id="1.10.10.10:FF:000001">
    <property type="entry name" value="LysR family transcriptional regulator"/>
    <property type="match status" value="1"/>
</dbReference>
<keyword evidence="5" id="KW-0804">Transcription</keyword>
<dbReference type="GO" id="GO:2000142">
    <property type="term" value="P:regulation of DNA-templated transcription initiation"/>
    <property type="evidence" value="ECO:0007669"/>
    <property type="project" value="TreeGrafter"/>
</dbReference>
<organism evidence="7 8">
    <name type="scientific">Burkholderia dolosa</name>
    <dbReference type="NCBI Taxonomy" id="152500"/>
    <lineage>
        <taxon>Bacteria</taxon>
        <taxon>Pseudomonadati</taxon>
        <taxon>Pseudomonadota</taxon>
        <taxon>Betaproteobacteria</taxon>
        <taxon>Burkholderiales</taxon>
        <taxon>Burkholderiaceae</taxon>
        <taxon>Burkholderia</taxon>
        <taxon>Burkholderia cepacia complex</taxon>
    </lineage>
</organism>
<dbReference type="Gene3D" id="1.10.10.10">
    <property type="entry name" value="Winged helix-like DNA-binding domain superfamily/Winged helix DNA-binding domain"/>
    <property type="match status" value="1"/>
</dbReference>
<protein>
    <submittedName>
        <fullName evidence="7">LysR family transcriptional regulator</fullName>
    </submittedName>
</protein>
<dbReference type="PROSITE" id="PS50931">
    <property type="entry name" value="HTH_LYSR"/>
    <property type="match status" value="1"/>
</dbReference>
<dbReference type="PANTHER" id="PTHR30293:SF0">
    <property type="entry name" value="NITROGEN ASSIMILATION REGULATORY PROTEIN NAC"/>
    <property type="match status" value="1"/>
</dbReference>
<dbReference type="PRINTS" id="PR00039">
    <property type="entry name" value="HTHLYSR"/>
</dbReference>
<dbReference type="InterPro" id="IPR036388">
    <property type="entry name" value="WH-like_DNA-bd_sf"/>
</dbReference>
<proteinExistence type="inferred from homology"/>
<feature type="domain" description="HTH lysR-type" evidence="6">
    <location>
        <begin position="1"/>
        <end position="58"/>
    </location>
</feature>
<dbReference type="PANTHER" id="PTHR30293">
    <property type="entry name" value="TRANSCRIPTIONAL REGULATORY PROTEIN NAC-RELATED"/>
    <property type="match status" value="1"/>
</dbReference>
<dbReference type="AlphaFoldDB" id="A0A892IEX6"/>
<dbReference type="Pfam" id="PF00126">
    <property type="entry name" value="HTH_1"/>
    <property type="match status" value="1"/>
</dbReference>
<dbReference type="GeneID" id="93130218"/>
<dbReference type="Proteomes" id="UP000625568">
    <property type="component" value="Chromosome 2"/>
</dbReference>
<reference evidence="7 8" key="1">
    <citation type="submission" date="2021-02" db="EMBL/GenBank/DDBJ databases">
        <title>FDA dAtabase for Regulatory Grade micrObial Sequences (FDA-ARGOS): Supporting development and validation of Infectious Disease Dx tests.</title>
        <authorList>
            <person name="Minogue T."/>
            <person name="Wolcott M."/>
            <person name="Wasieloski L."/>
            <person name="Aguilar W."/>
            <person name="Moore D."/>
            <person name="Jaissle J."/>
            <person name="Tallon L."/>
            <person name="Sadzewicz L."/>
            <person name="Zhao X."/>
            <person name="Boylan J."/>
            <person name="Ott S."/>
            <person name="Bowen H."/>
            <person name="Vavikolanu K."/>
            <person name="Mehta A."/>
            <person name="Aluvathingal J."/>
            <person name="Nadendla S."/>
            <person name="Yan Y."/>
            <person name="Sichtig H."/>
        </authorList>
    </citation>
    <scope>NUCLEOTIDE SEQUENCE [LARGE SCALE GENOMIC DNA]</scope>
    <source>
        <strain evidence="7 8">FDAARGOS_1272</strain>
    </source>
</reference>
<dbReference type="Pfam" id="PF03466">
    <property type="entry name" value="LysR_substrate"/>
    <property type="match status" value="1"/>
</dbReference>
<evidence type="ECO:0000256" key="4">
    <source>
        <dbReference type="ARBA" id="ARBA00023159"/>
    </source>
</evidence>
<evidence type="ECO:0000313" key="8">
    <source>
        <dbReference type="Proteomes" id="UP000625568"/>
    </source>
</evidence>
<dbReference type="InterPro" id="IPR000847">
    <property type="entry name" value="LysR_HTH_N"/>
</dbReference>
<evidence type="ECO:0000256" key="1">
    <source>
        <dbReference type="ARBA" id="ARBA00009437"/>
    </source>
</evidence>
<keyword evidence="3" id="KW-0238">DNA-binding</keyword>
<dbReference type="SUPFAM" id="SSF46785">
    <property type="entry name" value="Winged helix' DNA-binding domain"/>
    <property type="match status" value="1"/>
</dbReference>
<evidence type="ECO:0000256" key="5">
    <source>
        <dbReference type="ARBA" id="ARBA00023163"/>
    </source>
</evidence>
<comment type="similarity">
    <text evidence="1">Belongs to the LysR transcriptional regulatory family.</text>
</comment>